<feature type="domain" description="TerB-C" evidence="3">
    <location>
        <begin position="418"/>
        <end position="577"/>
    </location>
</feature>
<dbReference type="Pfam" id="PF15615">
    <property type="entry name" value="TerB_C"/>
    <property type="match status" value="1"/>
</dbReference>
<dbReference type="AlphaFoldDB" id="A0A7X2IYC9"/>
<protein>
    <recommendedName>
        <fullName evidence="6">TerB-C domain-containing protein</fullName>
    </recommendedName>
</protein>
<dbReference type="Proteomes" id="UP000448867">
    <property type="component" value="Unassembled WGS sequence"/>
</dbReference>
<evidence type="ECO:0000256" key="1">
    <source>
        <dbReference type="SAM" id="MobiDB-lite"/>
    </source>
</evidence>
<dbReference type="OrthoDB" id="9816361at2"/>
<evidence type="ECO:0000259" key="3">
    <source>
        <dbReference type="Pfam" id="PF15615"/>
    </source>
</evidence>
<reference evidence="4 5" key="1">
    <citation type="submission" date="2019-11" db="EMBL/GenBank/DDBJ databases">
        <title>Bacillus lacus genome.</title>
        <authorList>
            <person name="Allen C.J."/>
            <person name="Newman J.D."/>
        </authorList>
    </citation>
    <scope>NUCLEOTIDE SEQUENCE [LARGE SCALE GENOMIC DNA]</scope>
    <source>
        <strain evidence="4 5">KCTC 33946</strain>
    </source>
</reference>
<dbReference type="Pfam" id="PF13208">
    <property type="entry name" value="TerB_N"/>
    <property type="match status" value="1"/>
</dbReference>
<dbReference type="EMBL" id="WKKI01000009">
    <property type="protein sequence ID" value="MRX71951.1"/>
    <property type="molecule type" value="Genomic_DNA"/>
</dbReference>
<feature type="compositionally biased region" description="Basic and acidic residues" evidence="1">
    <location>
        <begin position="43"/>
        <end position="54"/>
    </location>
</feature>
<feature type="compositionally biased region" description="Basic and acidic residues" evidence="1">
    <location>
        <begin position="464"/>
        <end position="485"/>
    </location>
</feature>
<evidence type="ECO:0000313" key="5">
    <source>
        <dbReference type="Proteomes" id="UP000448867"/>
    </source>
</evidence>
<evidence type="ECO:0008006" key="6">
    <source>
        <dbReference type="Google" id="ProtNLM"/>
    </source>
</evidence>
<dbReference type="RefSeq" id="WP_154307094.1">
    <property type="nucleotide sequence ID" value="NZ_WKKI01000009.1"/>
</dbReference>
<comment type="caution">
    <text evidence="4">The sequence shown here is derived from an EMBL/GenBank/DDBJ whole genome shotgun (WGS) entry which is preliminary data.</text>
</comment>
<feature type="region of interest" description="Disordered" evidence="1">
    <location>
        <begin position="450"/>
        <end position="485"/>
    </location>
</feature>
<feature type="region of interest" description="Disordered" evidence="1">
    <location>
        <begin position="22"/>
        <end position="54"/>
    </location>
</feature>
<keyword evidence="5" id="KW-1185">Reference proteome</keyword>
<dbReference type="InterPro" id="IPR028932">
    <property type="entry name" value="TerB-C"/>
</dbReference>
<feature type="domain" description="TerB N-terminal" evidence="2">
    <location>
        <begin position="104"/>
        <end position="225"/>
    </location>
</feature>
<evidence type="ECO:0000259" key="2">
    <source>
        <dbReference type="Pfam" id="PF13208"/>
    </source>
</evidence>
<evidence type="ECO:0000313" key="4">
    <source>
        <dbReference type="EMBL" id="MRX71951.1"/>
    </source>
</evidence>
<gene>
    <name evidence="4" type="ORF">GJU40_07160</name>
</gene>
<dbReference type="InterPro" id="IPR025266">
    <property type="entry name" value="TerB_N"/>
</dbReference>
<name>A0A7X2IYC9_9BACI</name>
<organism evidence="4 5">
    <name type="scientific">Metabacillus lacus</name>
    <dbReference type="NCBI Taxonomy" id="1983721"/>
    <lineage>
        <taxon>Bacteria</taxon>
        <taxon>Bacillati</taxon>
        <taxon>Bacillota</taxon>
        <taxon>Bacilli</taxon>
        <taxon>Bacillales</taxon>
        <taxon>Bacillaceae</taxon>
        <taxon>Metabacillus</taxon>
    </lineage>
</organism>
<feature type="region of interest" description="Disordered" evidence="1">
    <location>
        <begin position="395"/>
        <end position="421"/>
    </location>
</feature>
<sequence length="585" mass="69537">MFFKKLFNRDKKDNKKVETIVAEPMHNKTPPQLSVSAPIMAKKNPEKKQSEKKHEKLFSYNEESIYLDEFKHIKTTPKILKMLEDIMEPPKREVANGISVTITFDVSEKNFVKDSIRFSNMTHHQCEMPPFHTYYSKFADMKKEQKNWYFYWREQVLNGHYLPTDLSYIYVFVYELINYSFNQNAAFNLSMLYRLYEAYRGQHHIERFISLIGDMLYELGEYRLAEKWSPNIPSIPPLYKQLKEKHDDLSRISITYWKSYLFSFRESKFYTENKNKIYKTFKECLPLLEASHVKRDNKKLIDLYFEKREDMQQRWLFPGMVSIRGGNNFIQFKIDNIYPTPLLHQEVVAFFKLSENVTRLMNGEKRQLQVDENIFPPELKEEMITFLSRPKEKGRFKTVKTKSKEKQGGLIPPKPEDKPKVVIEFNDDRIRQLKAETDNLVDEVERRAQEHLENEEDTNTPTNEKQEEVGEKPSNEETKPDKEKDGLYKFFTTSGDDADEEQVENFLGELTDIEREFIQHFTDMEWTKAEATQFLKSKGQMLGVLLSSINEKAQESLEDNFLEEDGDTILIFEEFESVVNRIKER</sequence>
<accession>A0A7X2IYC9</accession>
<proteinExistence type="predicted"/>